<evidence type="ECO:0000256" key="3">
    <source>
        <dbReference type="SAM" id="Phobius"/>
    </source>
</evidence>
<name>A0A8J2K3J9_9HEXA</name>
<feature type="binding site" evidence="1">
    <location>
        <position position="254"/>
    </location>
    <ligand>
        <name>ATP</name>
        <dbReference type="ChEBI" id="CHEBI:30616"/>
    </ligand>
</feature>
<accession>A0A8J2K3J9</accession>
<keyword evidence="1" id="KW-0067">ATP-binding</keyword>
<dbReference type="OrthoDB" id="5973359at2759"/>
<proteinExistence type="predicted"/>
<dbReference type="PANTHER" id="PTHR24417:SF7">
    <property type="entry name" value="CHROMATIN MODIFICATION-RELATED PROTEIN EAF1"/>
    <property type="match status" value="1"/>
</dbReference>
<evidence type="ECO:0000313" key="6">
    <source>
        <dbReference type="Proteomes" id="UP000708208"/>
    </source>
</evidence>
<dbReference type="PANTHER" id="PTHR24417">
    <property type="entry name" value="SERINE/THREONINE-PROTEIN KINASE LMTK1"/>
    <property type="match status" value="1"/>
</dbReference>
<dbReference type="PROSITE" id="PS50011">
    <property type="entry name" value="PROTEIN_KINASE_DOM"/>
    <property type="match status" value="1"/>
</dbReference>
<feature type="compositionally biased region" description="Basic and acidic residues" evidence="2">
    <location>
        <begin position="1264"/>
        <end position="1281"/>
    </location>
</feature>
<reference evidence="5" key="1">
    <citation type="submission" date="2021-06" db="EMBL/GenBank/DDBJ databases">
        <authorList>
            <person name="Hodson N. C."/>
            <person name="Mongue J. A."/>
            <person name="Jaron S. K."/>
        </authorList>
    </citation>
    <scope>NUCLEOTIDE SEQUENCE</scope>
</reference>
<organism evidence="5 6">
    <name type="scientific">Allacma fusca</name>
    <dbReference type="NCBI Taxonomy" id="39272"/>
    <lineage>
        <taxon>Eukaryota</taxon>
        <taxon>Metazoa</taxon>
        <taxon>Ecdysozoa</taxon>
        <taxon>Arthropoda</taxon>
        <taxon>Hexapoda</taxon>
        <taxon>Collembola</taxon>
        <taxon>Symphypleona</taxon>
        <taxon>Sminthuridae</taxon>
        <taxon>Allacma</taxon>
    </lineage>
</organism>
<feature type="compositionally biased region" description="Polar residues" evidence="2">
    <location>
        <begin position="120"/>
        <end position="136"/>
    </location>
</feature>
<dbReference type="GO" id="GO:0004672">
    <property type="term" value="F:protein kinase activity"/>
    <property type="evidence" value="ECO:0007669"/>
    <property type="project" value="InterPro"/>
</dbReference>
<dbReference type="EMBL" id="CAJVCH010226834">
    <property type="protein sequence ID" value="CAG7732210.1"/>
    <property type="molecule type" value="Genomic_DNA"/>
</dbReference>
<keyword evidence="6" id="KW-1185">Reference proteome</keyword>
<dbReference type="InterPro" id="IPR001245">
    <property type="entry name" value="Ser-Thr/Tyr_kinase_cat_dom"/>
</dbReference>
<dbReference type="InterPro" id="IPR000719">
    <property type="entry name" value="Prot_kinase_dom"/>
</dbReference>
<evidence type="ECO:0000313" key="5">
    <source>
        <dbReference type="EMBL" id="CAG7732210.1"/>
    </source>
</evidence>
<feature type="region of interest" description="Disordered" evidence="2">
    <location>
        <begin position="1183"/>
        <end position="1204"/>
    </location>
</feature>
<comment type="caution">
    <text evidence="5">The sequence shown here is derived from an EMBL/GenBank/DDBJ whole genome shotgun (WGS) entry which is preliminary data.</text>
</comment>
<feature type="compositionally biased region" description="Polar residues" evidence="2">
    <location>
        <begin position="1183"/>
        <end position="1196"/>
    </location>
</feature>
<sequence>MKKSLQSFLNSVRFMTCPVAFQDPFCQFAEFEGQVFEDRSWLYTNNIGQAKAGPAILSSPGSRSGLSEWVISSTEVASSSEAVFISFGFLISLVMFAILCTAGCCQNIFGKRQKRDDQTTDLSSPNPELASTSGIQSSEDAQAIEMGDIEFEPLPRLQDLTPISCYSDGGCQSNSSVSRSFGTESPHKQRIDSGSADVTAICNYTFNTNKPLPEFPRNQIEHLKEVGTGWFGKVMESEADEIVPSAKNLRVVVKILREDATLSEQMRFLEECHLYSESSHRNILKLLGCSTEQLPFLLILEHCDHGDLKSFLTAIATASTIELVVSQDELLRMGHDIAQGLEWMSSADFIHKDLAARNCQIADDGRVVIGDYGLSFQNFRDEYYWGSNVPIPLRWSAPETLKCTISTIQTQKVLKSSNVWTFGVVLWEIFEFGKLPYSQLSDDDVILRVVTDCNSTLPKISRPDTIFKDELDEIMLSCWNPQPDLRPTISAIAERISTLCSSRAHGKVSENVHSKLSASCTTYDEFDRRWNDFGDKIQSPQVQDKTPETNWGKNQCNVLNLENNNYLPKTKPKKSVSFASMLSDEFSEEPVKSKLSPVKREIPSVSFASMLTDEISGEQVKSILSPVKRFEIPLPYLKLSETPNGQCTTPENSLMSGLMNSSSDLTTGTPSATSLSSSSGEIILNAKTSWNVNRNLSDDRWLKQTDLLEVSQRFEEKSPISQNLFVNFEPSELSDNLVLSRSQAQGAEQSTTETPTTSGFTGTGTSDSSPSQTTILRNTCIDNTVVQIHHSIPEGTVSSNSDDNEDFGENTSQWLPLSANETTHGYSADISSVSRNEPPRKSQALDASLKNDWTSSLFSSNPLFETSPSSSSHSIDTEQANADNPIVTSSIGTPLPPSNIASQNKFSSPFFGAQSDARTPQNLPVISVLSPGLPDTTLTGSISCHSAPAGLYGPSAIINVVDGLEPRSLRKVQKNFRNLKTSTPNFSPESDVTSCSDSSSFFRKDDDVFEDFTMEFNDPVSPIGKMSASTHLQITDCTGGKYRGSKVLGGSNLAHLYQGQTMELASESTSTGGSDSNDYFDSFISGTRQPQNLLEMQGMDEVPEQTKSGFQDIFGRKISLNTPQPFISQSSAISHITGTDSSISLRVPVARKLEFESAQSNETSTEGSNTVVSAGIKTSGTSSSIYSNTATRNGRQGQLGPGEGVESVQGVAATFAAETGSSRTDCCPSVVIPGAHMGQQIDQIFGFLDSSTDCQASTSGLDNSRSKTESMLSAERRIDGN</sequence>
<feature type="transmembrane region" description="Helical" evidence="3">
    <location>
        <begin position="82"/>
        <end position="99"/>
    </location>
</feature>
<keyword evidence="3" id="KW-1133">Transmembrane helix</keyword>
<dbReference type="CDD" id="cd00192">
    <property type="entry name" value="PTKc"/>
    <property type="match status" value="1"/>
</dbReference>
<gene>
    <name evidence="5" type="ORF">AFUS01_LOCUS20738</name>
</gene>
<feature type="domain" description="Protein kinase" evidence="4">
    <location>
        <begin position="220"/>
        <end position="499"/>
    </location>
</feature>
<dbReference type="GO" id="GO:0005524">
    <property type="term" value="F:ATP binding"/>
    <property type="evidence" value="ECO:0007669"/>
    <property type="project" value="UniProtKB-UniRule"/>
</dbReference>
<feature type="region of interest" description="Disordered" evidence="2">
    <location>
        <begin position="115"/>
        <end position="136"/>
    </location>
</feature>
<feature type="region of interest" description="Disordered" evidence="2">
    <location>
        <begin position="740"/>
        <end position="773"/>
    </location>
</feature>
<dbReference type="Proteomes" id="UP000708208">
    <property type="component" value="Unassembled WGS sequence"/>
</dbReference>
<keyword evidence="3" id="KW-0472">Membrane</keyword>
<feature type="region of interest" description="Disordered" evidence="2">
    <location>
        <begin position="1256"/>
        <end position="1281"/>
    </location>
</feature>
<protein>
    <recommendedName>
        <fullName evidence="4">Protein kinase domain-containing protein</fullName>
    </recommendedName>
</protein>
<keyword evidence="1" id="KW-0547">Nucleotide-binding</keyword>
<evidence type="ECO:0000256" key="2">
    <source>
        <dbReference type="SAM" id="MobiDB-lite"/>
    </source>
</evidence>
<dbReference type="InterPro" id="IPR017441">
    <property type="entry name" value="Protein_kinase_ATP_BS"/>
</dbReference>
<keyword evidence="3" id="KW-0812">Transmembrane</keyword>
<evidence type="ECO:0000259" key="4">
    <source>
        <dbReference type="PROSITE" id="PS50011"/>
    </source>
</evidence>
<dbReference type="PROSITE" id="PS00107">
    <property type="entry name" value="PROTEIN_KINASE_ATP"/>
    <property type="match status" value="1"/>
</dbReference>
<evidence type="ECO:0000256" key="1">
    <source>
        <dbReference type="PROSITE-ProRule" id="PRU10141"/>
    </source>
</evidence>
<feature type="compositionally biased region" description="Low complexity" evidence="2">
    <location>
        <begin position="748"/>
        <end position="773"/>
    </location>
</feature>
<dbReference type="Pfam" id="PF07714">
    <property type="entry name" value="PK_Tyr_Ser-Thr"/>
    <property type="match status" value="1"/>
</dbReference>